<dbReference type="GO" id="GO:0036431">
    <property type="term" value="F:dCMP kinase activity"/>
    <property type="evidence" value="ECO:0007669"/>
    <property type="project" value="InterPro"/>
</dbReference>
<dbReference type="Proteomes" id="UP000078561">
    <property type="component" value="Unassembled WGS sequence"/>
</dbReference>
<dbReference type="OMA" id="RAITWWM"/>
<evidence type="ECO:0000256" key="1">
    <source>
        <dbReference type="ARBA" id="ARBA00009427"/>
    </source>
</evidence>
<accession>A0A163JWY8</accession>
<dbReference type="GO" id="GO:0006139">
    <property type="term" value="P:nucleobase-containing compound metabolic process"/>
    <property type="evidence" value="ECO:0007669"/>
    <property type="project" value="InterPro"/>
</dbReference>
<dbReference type="NCBIfam" id="TIGR00017">
    <property type="entry name" value="cmk"/>
    <property type="match status" value="1"/>
</dbReference>
<protein>
    <recommendedName>
        <fullName evidence="2">(d)CMP kinase</fullName>
        <ecNumber evidence="2">2.7.4.25</ecNumber>
    </recommendedName>
</protein>
<dbReference type="Gene3D" id="3.40.50.300">
    <property type="entry name" value="P-loop containing nucleotide triphosphate hydrolases"/>
    <property type="match status" value="1"/>
</dbReference>
<evidence type="ECO:0000256" key="6">
    <source>
        <dbReference type="ARBA" id="ARBA00022840"/>
    </source>
</evidence>
<evidence type="ECO:0000256" key="5">
    <source>
        <dbReference type="ARBA" id="ARBA00022777"/>
    </source>
</evidence>
<dbReference type="CDD" id="cd02020">
    <property type="entry name" value="CMPK"/>
    <property type="match status" value="1"/>
</dbReference>
<dbReference type="InterPro" id="IPR003136">
    <property type="entry name" value="Cytidylate_kin"/>
</dbReference>
<comment type="similarity">
    <text evidence="1">Belongs to the cytidylate kinase family. Type 1 subfamily.</text>
</comment>
<dbReference type="OrthoDB" id="10263145at2759"/>
<organism evidence="10">
    <name type="scientific">Absidia glauca</name>
    <name type="common">Pin mould</name>
    <dbReference type="NCBI Taxonomy" id="4829"/>
    <lineage>
        <taxon>Eukaryota</taxon>
        <taxon>Fungi</taxon>
        <taxon>Fungi incertae sedis</taxon>
        <taxon>Mucoromycota</taxon>
        <taxon>Mucoromycotina</taxon>
        <taxon>Mucoromycetes</taxon>
        <taxon>Mucorales</taxon>
        <taxon>Cunninghamellaceae</taxon>
        <taxon>Absidia</taxon>
    </lineage>
</organism>
<evidence type="ECO:0000256" key="2">
    <source>
        <dbReference type="ARBA" id="ARBA00012906"/>
    </source>
</evidence>
<reference evidence="10" key="1">
    <citation type="submission" date="2016-04" db="EMBL/GenBank/DDBJ databases">
        <authorList>
            <person name="Evans L.H."/>
            <person name="Alamgir A."/>
            <person name="Owens N."/>
            <person name="Weber N.D."/>
            <person name="Virtaneva K."/>
            <person name="Barbian K."/>
            <person name="Babar A."/>
            <person name="Rosenke K."/>
        </authorList>
    </citation>
    <scope>NUCLEOTIDE SEQUENCE [LARGE SCALE GENOMIC DNA]</scope>
    <source>
        <strain evidence="10">CBS 101.48</strain>
    </source>
</reference>
<sequence>MPIPNLTVCPSSPGDRKPISAAILSDHLRKKVVLMQKANVSLAIDGPAASGKSTTAKRLASIFRFRYIDSGSMFRAVTLKCVENGVDPHQQPDKVASVASSLDIQFPDYGTVSVNGELVTHQLRQESVARAIGPIASNPQVRHTLAEHQRRLASTPDARYPGFTHGKETIQGVVMDGRDIGTVILPHAELKVFMVADVRDRAQRRFQELQGKATLDQVMADIEARDLADRTRTISPLKKADDAIELDTSRLSIDQQVAAIQKLVYQKLQQHPTV</sequence>
<keyword evidence="3" id="KW-0808">Transferase</keyword>
<keyword evidence="6" id="KW-0067">ATP-binding</keyword>
<evidence type="ECO:0000256" key="3">
    <source>
        <dbReference type="ARBA" id="ARBA00022679"/>
    </source>
</evidence>
<dbReference type="GO" id="GO:0005524">
    <property type="term" value="F:ATP binding"/>
    <property type="evidence" value="ECO:0007669"/>
    <property type="project" value="UniProtKB-KW"/>
</dbReference>
<evidence type="ECO:0000313" key="11">
    <source>
        <dbReference type="Proteomes" id="UP000078561"/>
    </source>
</evidence>
<dbReference type="STRING" id="4829.A0A163JWY8"/>
<keyword evidence="4" id="KW-0547">Nucleotide-binding</keyword>
<evidence type="ECO:0000256" key="8">
    <source>
        <dbReference type="ARBA" id="ARBA00048478"/>
    </source>
</evidence>
<dbReference type="EMBL" id="LT554349">
    <property type="protein sequence ID" value="SAM04064.1"/>
    <property type="molecule type" value="Genomic_DNA"/>
</dbReference>
<name>A0A163JWY8_ABSGL</name>
<gene>
    <name evidence="10" type="primary">ABSGL_09924.1 scaffold 11783</name>
</gene>
<comment type="catalytic activity">
    <reaction evidence="8">
        <text>CMP + ATP = CDP + ADP</text>
        <dbReference type="Rhea" id="RHEA:11600"/>
        <dbReference type="ChEBI" id="CHEBI:30616"/>
        <dbReference type="ChEBI" id="CHEBI:58069"/>
        <dbReference type="ChEBI" id="CHEBI:60377"/>
        <dbReference type="ChEBI" id="CHEBI:456216"/>
        <dbReference type="EC" id="2.7.4.25"/>
    </reaction>
</comment>
<feature type="domain" description="Cytidylate kinase" evidence="9">
    <location>
        <begin position="43"/>
        <end position="264"/>
    </location>
</feature>
<evidence type="ECO:0000259" key="9">
    <source>
        <dbReference type="Pfam" id="PF02224"/>
    </source>
</evidence>
<evidence type="ECO:0000256" key="4">
    <source>
        <dbReference type="ARBA" id="ARBA00022741"/>
    </source>
</evidence>
<dbReference type="Pfam" id="PF02224">
    <property type="entry name" value="Cytidylate_kin"/>
    <property type="match status" value="1"/>
</dbReference>
<dbReference type="EC" id="2.7.4.25" evidence="2"/>
<proteinExistence type="inferred from homology"/>
<evidence type="ECO:0000256" key="7">
    <source>
        <dbReference type="ARBA" id="ARBA00047615"/>
    </source>
</evidence>
<dbReference type="InterPro" id="IPR027417">
    <property type="entry name" value="P-loop_NTPase"/>
</dbReference>
<comment type="catalytic activity">
    <reaction evidence="7">
        <text>dCMP + ATP = dCDP + ADP</text>
        <dbReference type="Rhea" id="RHEA:25094"/>
        <dbReference type="ChEBI" id="CHEBI:30616"/>
        <dbReference type="ChEBI" id="CHEBI:57566"/>
        <dbReference type="ChEBI" id="CHEBI:58593"/>
        <dbReference type="ChEBI" id="CHEBI:456216"/>
        <dbReference type="EC" id="2.7.4.25"/>
    </reaction>
</comment>
<dbReference type="SUPFAM" id="SSF52540">
    <property type="entry name" value="P-loop containing nucleoside triphosphate hydrolases"/>
    <property type="match status" value="1"/>
</dbReference>
<dbReference type="InterPro" id="IPR011994">
    <property type="entry name" value="Cytidylate_kinase_dom"/>
</dbReference>
<evidence type="ECO:0000313" key="10">
    <source>
        <dbReference type="EMBL" id="SAM04064.1"/>
    </source>
</evidence>
<dbReference type="AlphaFoldDB" id="A0A163JWY8"/>
<dbReference type="HAMAP" id="MF_00238">
    <property type="entry name" value="Cytidyl_kinase_type1"/>
    <property type="match status" value="1"/>
</dbReference>
<keyword evidence="5" id="KW-0418">Kinase</keyword>
<dbReference type="InParanoid" id="A0A163JWY8"/>
<keyword evidence="11" id="KW-1185">Reference proteome</keyword>